<gene>
    <name evidence="13" type="ORF">DCAR_0314380</name>
</gene>
<feature type="domain" description="AGC-kinase C-terminal" evidence="12">
    <location>
        <begin position="326"/>
        <end position="396"/>
    </location>
</feature>
<dbReference type="PROSITE" id="PS50011">
    <property type="entry name" value="PROTEIN_KINASE_DOM"/>
    <property type="match status" value="1"/>
</dbReference>
<dbReference type="InterPro" id="IPR011009">
    <property type="entry name" value="Kinase-like_dom_sf"/>
</dbReference>
<keyword evidence="3" id="KW-0723">Serine/threonine-protein kinase</keyword>
<dbReference type="InterPro" id="IPR008271">
    <property type="entry name" value="Ser/Thr_kinase_AS"/>
</dbReference>
<dbReference type="InterPro" id="IPR000961">
    <property type="entry name" value="AGC-kinase_C"/>
</dbReference>
<comment type="catalytic activity">
    <reaction evidence="9">
        <text>L-seryl-[protein] + ATP = O-phospho-L-seryl-[protein] + ADP + H(+)</text>
        <dbReference type="Rhea" id="RHEA:17989"/>
        <dbReference type="Rhea" id="RHEA-COMP:9863"/>
        <dbReference type="Rhea" id="RHEA-COMP:11604"/>
        <dbReference type="ChEBI" id="CHEBI:15378"/>
        <dbReference type="ChEBI" id="CHEBI:29999"/>
        <dbReference type="ChEBI" id="CHEBI:30616"/>
        <dbReference type="ChEBI" id="CHEBI:83421"/>
        <dbReference type="ChEBI" id="CHEBI:456216"/>
        <dbReference type="EC" id="2.7.11.1"/>
    </reaction>
</comment>
<dbReference type="KEGG" id="dcr:108211586"/>
<evidence type="ECO:0000313" key="13">
    <source>
        <dbReference type="EMBL" id="WOG95078.1"/>
    </source>
</evidence>
<evidence type="ECO:0000256" key="3">
    <source>
        <dbReference type="ARBA" id="ARBA00022527"/>
    </source>
</evidence>
<dbReference type="SMART" id="SM00220">
    <property type="entry name" value="S_TKc"/>
    <property type="match status" value="1"/>
</dbReference>
<dbReference type="FunFam" id="1.10.510.10:FF:000312">
    <property type="entry name" value="Serine/threonine-protein kinase OXI1"/>
    <property type="match status" value="1"/>
</dbReference>
<feature type="region of interest" description="Disordered" evidence="10">
    <location>
        <begin position="197"/>
        <end position="228"/>
    </location>
</feature>
<evidence type="ECO:0000256" key="7">
    <source>
        <dbReference type="ARBA" id="ARBA00022840"/>
    </source>
</evidence>
<sequence>MTQEDEPHGEEIQTLHLNDLKALSVLGRGGKGVVFLVQTKSASQELFALKVVSRSSIEKRRNGDGSEYKRVCFEQEVLRRLRHPLLPKLRGVLWTENILGYAIDYCPGGDLHSLRMKLSEKMFSDDVIRFYAAELVLALEYLHGLGIVYRDLKPDNVMIQENGHLMLVDFDLSTKLSAKPQEPRVNLVQKTNVKKKKSFYKRRSNSGVSPDNTMESNETVESDSTVSKSKSFVGTDEYMPPEMIQGKGHDFAVDSWCLGVMLYEMLYGSTPFKGINRKETYYRILAKSPDLVGEMTPLRDLIGKLLEKDPKQRISIQKIKAHEFFVGVDWSLVLDVTRPPFIPVEPCVKPKDMDGNNGIDVELFVRGVFKVDGEKEKEFGEFKNELPNESNHFLVF</sequence>
<keyword evidence="5" id="KW-0547">Nucleotide-binding</keyword>
<dbReference type="EC" id="2.7.11.1" evidence="2"/>
<evidence type="ECO:0000256" key="9">
    <source>
        <dbReference type="ARBA" id="ARBA00048679"/>
    </source>
</evidence>
<dbReference type="Proteomes" id="UP000077755">
    <property type="component" value="Chromosome 3"/>
</dbReference>
<dbReference type="Gene3D" id="3.30.200.20">
    <property type="entry name" value="Phosphorylase Kinase, domain 1"/>
    <property type="match status" value="1"/>
</dbReference>
<comment type="similarity">
    <text evidence="1">Belongs to the protein kinase superfamily. AGC Ser/Thr protein kinase family.</text>
</comment>
<dbReference type="InterPro" id="IPR000719">
    <property type="entry name" value="Prot_kinase_dom"/>
</dbReference>
<comment type="catalytic activity">
    <reaction evidence="8">
        <text>L-threonyl-[protein] + ATP = O-phospho-L-threonyl-[protein] + ADP + H(+)</text>
        <dbReference type="Rhea" id="RHEA:46608"/>
        <dbReference type="Rhea" id="RHEA-COMP:11060"/>
        <dbReference type="Rhea" id="RHEA-COMP:11605"/>
        <dbReference type="ChEBI" id="CHEBI:15378"/>
        <dbReference type="ChEBI" id="CHEBI:30013"/>
        <dbReference type="ChEBI" id="CHEBI:30616"/>
        <dbReference type="ChEBI" id="CHEBI:61977"/>
        <dbReference type="ChEBI" id="CHEBI:456216"/>
        <dbReference type="EC" id="2.7.11.1"/>
    </reaction>
</comment>
<evidence type="ECO:0000256" key="6">
    <source>
        <dbReference type="ARBA" id="ARBA00022777"/>
    </source>
</evidence>
<keyword evidence="14" id="KW-1185">Reference proteome</keyword>
<keyword evidence="4" id="KW-0808">Transferase</keyword>
<dbReference type="PANTHER" id="PTHR45637">
    <property type="entry name" value="FLIPPASE KINASE 1-RELATED"/>
    <property type="match status" value="1"/>
</dbReference>
<dbReference type="Gene3D" id="1.10.510.10">
    <property type="entry name" value="Transferase(Phosphotransferase) domain 1"/>
    <property type="match status" value="2"/>
</dbReference>
<evidence type="ECO:0000256" key="1">
    <source>
        <dbReference type="ARBA" id="ARBA00009903"/>
    </source>
</evidence>
<proteinExistence type="inferred from homology"/>
<accession>A0AAF0WUW7</accession>
<dbReference type="Pfam" id="PF00069">
    <property type="entry name" value="Pkinase"/>
    <property type="match status" value="2"/>
</dbReference>
<dbReference type="PROSITE" id="PS00108">
    <property type="entry name" value="PROTEIN_KINASE_ST"/>
    <property type="match status" value="1"/>
</dbReference>
<reference evidence="13" key="1">
    <citation type="journal article" date="2016" name="Nat. Genet.">
        <title>A high-quality carrot genome assembly provides new insights into carotenoid accumulation and asterid genome evolution.</title>
        <authorList>
            <person name="Iorizzo M."/>
            <person name="Ellison S."/>
            <person name="Senalik D."/>
            <person name="Zeng P."/>
            <person name="Satapoomin P."/>
            <person name="Huang J."/>
            <person name="Bowman M."/>
            <person name="Iovene M."/>
            <person name="Sanseverino W."/>
            <person name="Cavagnaro P."/>
            <person name="Yildiz M."/>
            <person name="Macko-Podgorni A."/>
            <person name="Moranska E."/>
            <person name="Grzebelus E."/>
            <person name="Grzebelus D."/>
            <person name="Ashrafi H."/>
            <person name="Zheng Z."/>
            <person name="Cheng S."/>
            <person name="Spooner D."/>
            <person name="Van Deynze A."/>
            <person name="Simon P."/>
        </authorList>
    </citation>
    <scope>NUCLEOTIDE SEQUENCE</scope>
    <source>
        <tissue evidence="13">Leaf</tissue>
    </source>
</reference>
<evidence type="ECO:0000256" key="5">
    <source>
        <dbReference type="ARBA" id="ARBA00022741"/>
    </source>
</evidence>
<evidence type="ECO:0000256" key="10">
    <source>
        <dbReference type="SAM" id="MobiDB-lite"/>
    </source>
</evidence>
<protein>
    <recommendedName>
        <fullName evidence="2">non-specific serine/threonine protein kinase</fullName>
        <ecNumber evidence="2">2.7.11.1</ecNumber>
    </recommendedName>
</protein>
<evidence type="ECO:0000259" key="11">
    <source>
        <dbReference type="PROSITE" id="PS50011"/>
    </source>
</evidence>
<evidence type="ECO:0000256" key="2">
    <source>
        <dbReference type="ARBA" id="ARBA00012513"/>
    </source>
</evidence>
<feature type="domain" description="Protein kinase" evidence="11">
    <location>
        <begin position="20"/>
        <end position="325"/>
    </location>
</feature>
<dbReference type="GO" id="GO:0005524">
    <property type="term" value="F:ATP binding"/>
    <property type="evidence" value="ECO:0007669"/>
    <property type="project" value="UniProtKB-KW"/>
</dbReference>
<evidence type="ECO:0000313" key="14">
    <source>
        <dbReference type="Proteomes" id="UP000077755"/>
    </source>
</evidence>
<keyword evidence="6" id="KW-0418">Kinase</keyword>
<evidence type="ECO:0000256" key="8">
    <source>
        <dbReference type="ARBA" id="ARBA00047899"/>
    </source>
</evidence>
<dbReference type="AlphaFoldDB" id="A0AAF0WUW7"/>
<dbReference type="SUPFAM" id="SSF56112">
    <property type="entry name" value="Protein kinase-like (PK-like)"/>
    <property type="match status" value="1"/>
</dbReference>
<keyword evidence="7" id="KW-0067">ATP-binding</keyword>
<evidence type="ECO:0000259" key="12">
    <source>
        <dbReference type="PROSITE" id="PS51285"/>
    </source>
</evidence>
<feature type="compositionally biased region" description="Polar residues" evidence="10">
    <location>
        <begin position="205"/>
        <end position="228"/>
    </location>
</feature>
<reference evidence="13" key="2">
    <citation type="submission" date="2022-03" db="EMBL/GenBank/DDBJ databases">
        <title>Draft title - Genomic analysis of global carrot germplasm unveils the trajectory of domestication and the origin of high carotenoid orange carrot.</title>
        <authorList>
            <person name="Iorizzo M."/>
            <person name="Ellison S."/>
            <person name="Senalik D."/>
            <person name="Macko-Podgorni A."/>
            <person name="Grzebelus D."/>
            <person name="Bostan H."/>
            <person name="Rolling W."/>
            <person name="Curaba J."/>
            <person name="Simon P."/>
        </authorList>
    </citation>
    <scope>NUCLEOTIDE SEQUENCE</scope>
    <source>
        <tissue evidence="13">Leaf</tissue>
    </source>
</reference>
<organism evidence="13 14">
    <name type="scientific">Daucus carota subsp. sativus</name>
    <name type="common">Carrot</name>
    <dbReference type="NCBI Taxonomy" id="79200"/>
    <lineage>
        <taxon>Eukaryota</taxon>
        <taxon>Viridiplantae</taxon>
        <taxon>Streptophyta</taxon>
        <taxon>Embryophyta</taxon>
        <taxon>Tracheophyta</taxon>
        <taxon>Spermatophyta</taxon>
        <taxon>Magnoliopsida</taxon>
        <taxon>eudicotyledons</taxon>
        <taxon>Gunneridae</taxon>
        <taxon>Pentapetalae</taxon>
        <taxon>asterids</taxon>
        <taxon>campanulids</taxon>
        <taxon>Apiales</taxon>
        <taxon>Apiaceae</taxon>
        <taxon>Apioideae</taxon>
        <taxon>Scandiceae</taxon>
        <taxon>Daucinae</taxon>
        <taxon>Daucus</taxon>
        <taxon>Daucus sect. Daucus</taxon>
    </lineage>
</organism>
<name>A0AAF0WUW7_DAUCS</name>
<dbReference type="FunFam" id="1.10.510.10:FF:000294">
    <property type="entry name" value="Serine/threonine-protein kinase OXI1"/>
    <property type="match status" value="1"/>
</dbReference>
<dbReference type="PROSITE" id="PS51285">
    <property type="entry name" value="AGC_KINASE_CTER"/>
    <property type="match status" value="1"/>
</dbReference>
<dbReference type="GO" id="GO:0004674">
    <property type="term" value="F:protein serine/threonine kinase activity"/>
    <property type="evidence" value="ECO:0007669"/>
    <property type="project" value="UniProtKB-KW"/>
</dbReference>
<dbReference type="EMBL" id="CP093345">
    <property type="protein sequence ID" value="WOG95078.1"/>
    <property type="molecule type" value="Genomic_DNA"/>
</dbReference>
<evidence type="ECO:0000256" key="4">
    <source>
        <dbReference type="ARBA" id="ARBA00022679"/>
    </source>
</evidence>